<dbReference type="GO" id="GO:0004993">
    <property type="term" value="F:G protein-coupled serotonin receptor activity"/>
    <property type="evidence" value="ECO:0007669"/>
    <property type="project" value="TreeGrafter"/>
</dbReference>
<dbReference type="CDD" id="cd15049">
    <property type="entry name" value="7tmA_mAChR"/>
    <property type="match status" value="1"/>
</dbReference>
<evidence type="ECO:0000256" key="2">
    <source>
        <dbReference type="ARBA" id="ARBA00022692"/>
    </source>
</evidence>
<keyword evidence="4 9" id="KW-0297">G-protein coupled receptor</keyword>
<comment type="similarity">
    <text evidence="9">Belongs to the G-protein coupled receptor 1 family.</text>
</comment>
<dbReference type="InterPro" id="IPR000276">
    <property type="entry name" value="GPCR_Rhodpsn"/>
</dbReference>
<reference evidence="13" key="2">
    <citation type="submission" date="2025-08" db="UniProtKB">
        <authorList>
            <consortium name="Ensembl"/>
        </authorList>
    </citation>
    <scope>IDENTIFICATION</scope>
</reference>
<dbReference type="Ensembl" id="ENSCSAVT00000019512.1">
    <property type="protein sequence ID" value="ENSCSAVP00000019304.1"/>
    <property type="gene ID" value="ENSCSAVG00000011335.1"/>
</dbReference>
<dbReference type="InterPro" id="IPR000995">
    <property type="entry name" value="Musac_Ach_rcpt"/>
</dbReference>
<feature type="compositionally biased region" description="Polar residues" evidence="10">
    <location>
        <begin position="397"/>
        <end position="413"/>
    </location>
</feature>
<evidence type="ECO:0000256" key="9">
    <source>
        <dbReference type="RuleBase" id="RU000688"/>
    </source>
</evidence>
<evidence type="ECO:0000259" key="12">
    <source>
        <dbReference type="PROSITE" id="PS50262"/>
    </source>
</evidence>
<keyword evidence="5 11" id="KW-0472">Membrane</keyword>
<protein>
    <recommendedName>
        <fullName evidence="12">G-protein coupled receptors family 1 profile domain-containing protein</fullName>
    </recommendedName>
</protein>
<keyword evidence="1" id="KW-1003">Cell membrane</keyword>
<dbReference type="InterPro" id="IPR017452">
    <property type="entry name" value="GPCR_Rhodpsn_7TM"/>
</dbReference>
<reference evidence="13" key="3">
    <citation type="submission" date="2025-09" db="UniProtKB">
        <authorList>
            <consortium name="Ensembl"/>
        </authorList>
    </citation>
    <scope>IDENTIFICATION</scope>
</reference>
<dbReference type="PRINTS" id="PR00237">
    <property type="entry name" value="GPCRRHODOPSN"/>
</dbReference>
<dbReference type="GO" id="GO:0045211">
    <property type="term" value="C:postsynaptic membrane"/>
    <property type="evidence" value="ECO:0007669"/>
    <property type="project" value="UniProtKB-SubCell"/>
</dbReference>
<dbReference type="GO" id="GO:0007187">
    <property type="term" value="P:G protein-coupled receptor signaling pathway, coupled to cyclic nucleotide second messenger"/>
    <property type="evidence" value="ECO:0007669"/>
    <property type="project" value="TreeGrafter"/>
</dbReference>
<evidence type="ECO:0000256" key="7">
    <source>
        <dbReference type="ARBA" id="ARBA00023224"/>
    </source>
</evidence>
<dbReference type="AlphaFoldDB" id="H2ZNY8"/>
<dbReference type="PANTHER" id="PTHR24247:SF265">
    <property type="entry name" value="MUSCARINIC ACETYLCHOLINE RECEPTOR DM1"/>
    <property type="match status" value="1"/>
</dbReference>
<feature type="transmembrane region" description="Helical" evidence="11">
    <location>
        <begin position="150"/>
        <end position="176"/>
    </location>
</feature>
<feature type="transmembrane region" description="Helical" evidence="11">
    <location>
        <begin position="33"/>
        <end position="60"/>
    </location>
</feature>
<dbReference type="PROSITE" id="PS00237">
    <property type="entry name" value="G_PROTEIN_RECEP_F1_1"/>
    <property type="match status" value="1"/>
</dbReference>
<dbReference type="GO" id="GO:0007197">
    <property type="term" value="P:adenylate cyclase-inhibiting G protein-coupled acetylcholine receptor signaling pathway"/>
    <property type="evidence" value="ECO:0007669"/>
    <property type="project" value="TreeGrafter"/>
</dbReference>
<comment type="subcellular location">
    <subcellularLocation>
        <location evidence="8">Postsynaptic cell membrane</location>
        <topology evidence="8">Multi-pass membrane protein</topology>
    </subcellularLocation>
</comment>
<evidence type="ECO:0000256" key="4">
    <source>
        <dbReference type="ARBA" id="ARBA00023040"/>
    </source>
</evidence>
<reference evidence="14" key="1">
    <citation type="submission" date="2003-08" db="EMBL/GenBank/DDBJ databases">
        <authorList>
            <person name="Birren B."/>
            <person name="Nusbaum C."/>
            <person name="Abebe A."/>
            <person name="Abouelleil A."/>
            <person name="Adekoya E."/>
            <person name="Ait-zahra M."/>
            <person name="Allen N."/>
            <person name="Allen T."/>
            <person name="An P."/>
            <person name="Anderson M."/>
            <person name="Anderson S."/>
            <person name="Arachchi H."/>
            <person name="Armbruster J."/>
            <person name="Bachantsang P."/>
            <person name="Baldwin J."/>
            <person name="Barry A."/>
            <person name="Bayul T."/>
            <person name="Blitshsteyn B."/>
            <person name="Bloom T."/>
            <person name="Blye J."/>
            <person name="Boguslavskiy L."/>
            <person name="Borowsky M."/>
            <person name="Boukhgalter B."/>
            <person name="Brunache A."/>
            <person name="Butler J."/>
            <person name="Calixte N."/>
            <person name="Calvo S."/>
            <person name="Camarata J."/>
            <person name="Campo K."/>
            <person name="Chang J."/>
            <person name="Cheshatsang Y."/>
            <person name="Citroen M."/>
            <person name="Collymore A."/>
            <person name="Considine T."/>
            <person name="Cook A."/>
            <person name="Cooke P."/>
            <person name="Corum B."/>
            <person name="Cuomo C."/>
            <person name="David R."/>
            <person name="Dawoe T."/>
            <person name="Degray S."/>
            <person name="Dodge S."/>
            <person name="Dooley K."/>
            <person name="Dorje P."/>
            <person name="Dorjee K."/>
            <person name="Dorris L."/>
            <person name="Duffey N."/>
            <person name="Dupes A."/>
            <person name="Elkins T."/>
            <person name="Engels R."/>
            <person name="Erickson J."/>
            <person name="Farina A."/>
            <person name="Faro S."/>
            <person name="Ferreira P."/>
            <person name="Fischer H."/>
            <person name="Fitzgerald M."/>
            <person name="Foley K."/>
            <person name="Gage D."/>
            <person name="Galagan J."/>
            <person name="Gearin G."/>
            <person name="Gnerre S."/>
            <person name="Gnirke A."/>
            <person name="Goyette A."/>
            <person name="Graham J."/>
            <person name="Grandbois E."/>
            <person name="Gyaltsen K."/>
            <person name="Hafez N."/>
            <person name="Hagopian D."/>
            <person name="Hagos B."/>
            <person name="Hall J."/>
            <person name="Hatcher B."/>
            <person name="Heller A."/>
            <person name="Higgins H."/>
            <person name="Honan T."/>
            <person name="Horn A."/>
            <person name="Houde N."/>
            <person name="Hughes L."/>
            <person name="Hulme W."/>
            <person name="Husby E."/>
            <person name="Iliev I."/>
            <person name="Jaffe D."/>
            <person name="Jones C."/>
            <person name="Kamal M."/>
            <person name="Kamat A."/>
            <person name="Kamvysselis M."/>
            <person name="Karlsson E."/>
            <person name="Kells C."/>
            <person name="Kieu A."/>
            <person name="Kisner P."/>
            <person name="Kodira C."/>
            <person name="Kulbokas E."/>
            <person name="Labutti K."/>
            <person name="Lama D."/>
            <person name="Landers T."/>
            <person name="Leger J."/>
            <person name="Levine S."/>
            <person name="Lewis D."/>
            <person name="Lewis T."/>
            <person name="Lindblad-toh K."/>
            <person name="Liu X."/>
            <person name="Lokyitsang T."/>
            <person name="Lokyitsang Y."/>
            <person name="Lucien O."/>
            <person name="Lui A."/>
            <person name="Ma L.J."/>
            <person name="Mabbitt R."/>
            <person name="Macdonald J."/>
            <person name="Maclean C."/>
            <person name="Major J."/>
            <person name="Manning J."/>
            <person name="Marabella R."/>
            <person name="Maru K."/>
            <person name="Matthews C."/>
            <person name="Mauceli E."/>
            <person name="Mccarthy M."/>
            <person name="Mcdonough S."/>
            <person name="Mcghee T."/>
            <person name="Meldrim J."/>
            <person name="Meneus L."/>
            <person name="Mesirov J."/>
            <person name="Mihalev A."/>
            <person name="Mihova T."/>
            <person name="Mikkelsen T."/>
            <person name="Mlenga V."/>
            <person name="Moru K."/>
            <person name="Mozes J."/>
            <person name="Mulrain L."/>
            <person name="Munson G."/>
            <person name="Naylor J."/>
            <person name="Newes C."/>
            <person name="Nguyen C."/>
            <person name="Nguyen N."/>
            <person name="Nguyen T."/>
            <person name="Nicol R."/>
            <person name="Nielsen C."/>
            <person name="Nizzari M."/>
            <person name="Norbu C."/>
            <person name="Norbu N."/>
            <person name="O'donnell P."/>
            <person name="Okoawo O."/>
            <person name="O'leary S."/>
            <person name="Omotosho B."/>
            <person name="O'neill K."/>
            <person name="Osman S."/>
            <person name="Parker S."/>
            <person name="Perrin D."/>
            <person name="Phunkhang P."/>
            <person name="Piqani B."/>
            <person name="Purcell S."/>
            <person name="Rachupka T."/>
            <person name="Ramasamy U."/>
            <person name="Rameau R."/>
            <person name="Ray V."/>
            <person name="Raymond C."/>
            <person name="Retta R."/>
            <person name="Richardson S."/>
            <person name="Rise C."/>
            <person name="Rodriguez J."/>
            <person name="Rogers J."/>
            <person name="Rogov P."/>
            <person name="Rutman M."/>
            <person name="Schupbach R."/>
            <person name="Seaman C."/>
            <person name="Settipalli S."/>
            <person name="Sharpe T."/>
            <person name="Sheridan J."/>
            <person name="Sherpa N."/>
            <person name="Shi J."/>
            <person name="Smirnov S."/>
            <person name="Smith C."/>
            <person name="Sougnez C."/>
            <person name="Spencer B."/>
            <person name="Stalker J."/>
            <person name="Stange-thomann N."/>
            <person name="Stavropoulos S."/>
            <person name="Stetson K."/>
            <person name="Stone C."/>
            <person name="Stone S."/>
            <person name="Stubbs M."/>
            <person name="Talamas J."/>
            <person name="Tchuinga P."/>
            <person name="Tenzing P."/>
            <person name="Tesfaye S."/>
            <person name="Theodore J."/>
            <person name="Thoulutsang Y."/>
            <person name="Topham K."/>
            <person name="Towey S."/>
            <person name="Tsamla T."/>
            <person name="Tsomo N."/>
            <person name="Vallee D."/>
            <person name="Vassiliev H."/>
            <person name="Venkataraman V."/>
            <person name="Vinson J."/>
            <person name="Vo A."/>
            <person name="Wade C."/>
            <person name="Wang S."/>
            <person name="Wangchuk T."/>
            <person name="Wangdi T."/>
            <person name="Whittaker C."/>
            <person name="Wilkinson J."/>
            <person name="Wu Y."/>
            <person name="Wyman D."/>
            <person name="Yadav S."/>
            <person name="Yang S."/>
            <person name="Yang X."/>
            <person name="Yeager S."/>
            <person name="Yee E."/>
            <person name="Young G."/>
            <person name="Zainoun J."/>
            <person name="Zembeck L."/>
            <person name="Zimmer A."/>
            <person name="Zody M."/>
            <person name="Lander E."/>
        </authorList>
    </citation>
    <scope>NUCLEOTIDE SEQUENCE [LARGE SCALE GENOMIC DNA]</scope>
</reference>
<keyword evidence="3 11" id="KW-1133">Transmembrane helix</keyword>
<dbReference type="Proteomes" id="UP000007875">
    <property type="component" value="Unassembled WGS sequence"/>
</dbReference>
<feature type="transmembrane region" description="Helical" evidence="11">
    <location>
        <begin position="443"/>
        <end position="461"/>
    </location>
</feature>
<dbReference type="GO" id="GO:0016907">
    <property type="term" value="F:G protein-coupled acetylcholine receptor activity"/>
    <property type="evidence" value="ECO:0007669"/>
    <property type="project" value="InterPro"/>
</dbReference>
<keyword evidence="7 9" id="KW-0807">Transducer</keyword>
<dbReference type="FunCoup" id="H2ZNY8">
    <property type="interactions" value="1"/>
</dbReference>
<evidence type="ECO:0000256" key="10">
    <source>
        <dbReference type="SAM" id="MobiDB-lite"/>
    </source>
</evidence>
<evidence type="ECO:0000256" key="11">
    <source>
        <dbReference type="SAM" id="Phobius"/>
    </source>
</evidence>
<keyword evidence="14" id="KW-1185">Reference proteome</keyword>
<feature type="transmembrane region" description="Helical" evidence="11">
    <location>
        <begin position="108"/>
        <end position="129"/>
    </location>
</feature>
<organism evidence="13 14">
    <name type="scientific">Ciona savignyi</name>
    <name type="common">Pacific transparent sea squirt</name>
    <dbReference type="NCBI Taxonomy" id="51511"/>
    <lineage>
        <taxon>Eukaryota</taxon>
        <taxon>Metazoa</taxon>
        <taxon>Chordata</taxon>
        <taxon>Tunicata</taxon>
        <taxon>Ascidiacea</taxon>
        <taxon>Phlebobranchia</taxon>
        <taxon>Cionidae</taxon>
        <taxon>Ciona</taxon>
    </lineage>
</organism>
<dbReference type="PANTHER" id="PTHR24247">
    <property type="entry name" value="5-HYDROXYTRYPTAMINE RECEPTOR"/>
    <property type="match status" value="1"/>
</dbReference>
<feature type="domain" description="G-protein coupled receptors family 1 profile" evidence="12">
    <location>
        <begin position="50"/>
        <end position="501"/>
    </location>
</feature>
<evidence type="ECO:0000256" key="8">
    <source>
        <dbReference type="ARBA" id="ARBA00034104"/>
    </source>
</evidence>
<evidence type="ECO:0000256" key="5">
    <source>
        <dbReference type="ARBA" id="ARBA00023136"/>
    </source>
</evidence>
<dbReference type="STRING" id="51511.ENSCSAVP00000019304"/>
<feature type="transmembrane region" description="Helical" evidence="11">
    <location>
        <begin position="72"/>
        <end position="96"/>
    </location>
</feature>
<feature type="transmembrane region" description="Helical" evidence="11">
    <location>
        <begin position="196"/>
        <end position="218"/>
    </location>
</feature>
<name>H2ZNY8_CIOSA</name>
<evidence type="ECO:0000313" key="14">
    <source>
        <dbReference type="Proteomes" id="UP000007875"/>
    </source>
</evidence>
<evidence type="ECO:0000256" key="3">
    <source>
        <dbReference type="ARBA" id="ARBA00022989"/>
    </source>
</evidence>
<dbReference type="SUPFAM" id="SSF81321">
    <property type="entry name" value="Family A G protein-coupled receptor-like"/>
    <property type="match status" value="1"/>
</dbReference>
<dbReference type="PRINTS" id="PR00243">
    <property type="entry name" value="MUSCARINICR"/>
</dbReference>
<keyword evidence="6 9" id="KW-0675">Receptor</keyword>
<dbReference type="eggNOG" id="KOG4220">
    <property type="taxonomic scope" value="Eukaryota"/>
</dbReference>
<dbReference type="GeneTree" id="ENSGT00940000166540"/>
<feature type="region of interest" description="Disordered" evidence="10">
    <location>
        <begin position="386"/>
        <end position="414"/>
    </location>
</feature>
<dbReference type="Gene3D" id="1.20.1070.10">
    <property type="entry name" value="Rhodopsin 7-helix transmembrane proteins"/>
    <property type="match status" value="2"/>
</dbReference>
<dbReference type="GO" id="GO:0030425">
    <property type="term" value="C:dendrite"/>
    <property type="evidence" value="ECO:0007669"/>
    <property type="project" value="TreeGrafter"/>
</dbReference>
<keyword evidence="2 9" id="KW-0812">Transmembrane</keyword>
<dbReference type="InParanoid" id="H2ZNY8"/>
<evidence type="ECO:0000256" key="1">
    <source>
        <dbReference type="ARBA" id="ARBA00022475"/>
    </source>
</evidence>
<dbReference type="Pfam" id="PF00001">
    <property type="entry name" value="7tm_1"/>
    <property type="match status" value="1"/>
</dbReference>
<accession>H2ZNY8</accession>
<evidence type="ECO:0000256" key="6">
    <source>
        <dbReference type="ARBA" id="ARBA00023170"/>
    </source>
</evidence>
<sequence length="531" mass="59669">ASVSLSNRSLEASYGISYKNESMTTEADQTLTIVTICFLSALASILTIGGNVMVIVSFVINRALRTVNNYLILSLAAADLVIGVVSMNLFTVFIVSGSWKLGAVLCDVWLALDYVASNASVMNLLIICLDRYYSVTKPVEYRNQRTPKRFITAIIGAWSISFILWAPWVLFWQFIVNKRTVPEDNCYVQFIKDSKPMAVITAIGAFYLPATVMCVLYWKVYIGIKNLAKDNSIISGSEDEHQSNSLKARMRHFFQHKSDFSAPNENNRLLDDKKVGPVTEGIEISQYVVKSLNGAQSIPTGEVSAINRLDTNNKEDQIQDQPKLANTFVIAVRRPSNREEIQFEQVVTDILCKREAKSNEEPTYTEGPTSLTSAATSASYHNIPTLQHRSPEKHPENASQTGADSPRSRTNSGRLGGIIKVTERLKLQVVKKKLQSLNKETKAARLLASILAAFILLWLPYNIMALVEAFCPLAEKCIPDLAWNFGYWFCYLNSTLNPVCYAMCNKNFQQTFKFLLSMKWIKPENRRYRAP</sequence>
<evidence type="ECO:0000313" key="13">
    <source>
        <dbReference type="Ensembl" id="ENSCSAVP00000019304.1"/>
    </source>
</evidence>
<dbReference type="PROSITE" id="PS50262">
    <property type="entry name" value="G_PROTEIN_RECEP_F1_2"/>
    <property type="match status" value="1"/>
</dbReference>
<proteinExistence type="inferred from homology"/>